<dbReference type="InterPro" id="IPR007863">
    <property type="entry name" value="Peptidase_M16_C"/>
</dbReference>
<dbReference type="SUPFAM" id="SSF63411">
    <property type="entry name" value="LuxS/MPP-like metallohydrolase"/>
    <property type="match status" value="4"/>
</dbReference>
<keyword evidence="4" id="KW-1185">Reference proteome</keyword>
<feature type="domain" description="Peptidase M16 C-terminal" evidence="2">
    <location>
        <begin position="777"/>
        <end position="929"/>
    </location>
</feature>
<comment type="caution">
    <text evidence="3">The sequence shown here is derived from an EMBL/GenBank/DDBJ whole genome shotgun (WGS) entry which is preliminary data.</text>
</comment>
<gene>
    <name evidence="3" type="ORF">Rhopal_005149-T1</name>
</gene>
<feature type="region of interest" description="Disordered" evidence="1">
    <location>
        <begin position="1"/>
        <end position="31"/>
    </location>
</feature>
<evidence type="ECO:0000259" key="2">
    <source>
        <dbReference type="Pfam" id="PF05193"/>
    </source>
</evidence>
<dbReference type="PANTHER" id="PTHR43016:SF16">
    <property type="entry name" value="METALLOPROTEASE, PUTATIVE (AFU_ORTHOLOGUE AFUA_4G07610)-RELATED"/>
    <property type="match status" value="1"/>
</dbReference>
<proteinExistence type="predicted"/>
<organism evidence="3 4">
    <name type="scientific">Rhodotorula paludigena</name>
    <dbReference type="NCBI Taxonomy" id="86838"/>
    <lineage>
        <taxon>Eukaryota</taxon>
        <taxon>Fungi</taxon>
        <taxon>Dikarya</taxon>
        <taxon>Basidiomycota</taxon>
        <taxon>Pucciniomycotina</taxon>
        <taxon>Microbotryomycetes</taxon>
        <taxon>Sporidiobolales</taxon>
        <taxon>Sporidiobolaceae</taxon>
        <taxon>Rhodotorula</taxon>
    </lineage>
</organism>
<dbReference type="EMBL" id="BQKY01000010">
    <property type="protein sequence ID" value="GJN92119.1"/>
    <property type="molecule type" value="Genomic_DNA"/>
</dbReference>
<evidence type="ECO:0000256" key="1">
    <source>
        <dbReference type="SAM" id="MobiDB-lite"/>
    </source>
</evidence>
<dbReference type="GO" id="GO:0046872">
    <property type="term" value="F:metal ion binding"/>
    <property type="evidence" value="ECO:0007669"/>
    <property type="project" value="InterPro"/>
</dbReference>
<dbReference type="PANTHER" id="PTHR43016">
    <property type="entry name" value="PRESEQUENCE PROTEASE"/>
    <property type="match status" value="1"/>
</dbReference>
<dbReference type="Gene3D" id="3.30.830.10">
    <property type="entry name" value="Metalloenzyme, LuxS/M16 peptidase-like"/>
    <property type="match status" value="4"/>
</dbReference>
<dbReference type="Proteomes" id="UP001342314">
    <property type="component" value="Unassembled WGS sequence"/>
</dbReference>
<evidence type="ECO:0000313" key="3">
    <source>
        <dbReference type="EMBL" id="GJN92119.1"/>
    </source>
</evidence>
<evidence type="ECO:0000313" key="4">
    <source>
        <dbReference type="Proteomes" id="UP001342314"/>
    </source>
</evidence>
<feature type="domain" description="Peptidase M16 C-terminal" evidence="2">
    <location>
        <begin position="255"/>
        <end position="434"/>
    </location>
</feature>
<name>A0AAV5GSB3_9BASI</name>
<protein>
    <recommendedName>
        <fullName evidence="2">Peptidase M16 C-terminal domain-containing protein</fullName>
    </recommendedName>
</protein>
<dbReference type="Pfam" id="PF05193">
    <property type="entry name" value="Peptidase_M16_C"/>
    <property type="match status" value="2"/>
</dbReference>
<reference evidence="3 4" key="1">
    <citation type="submission" date="2021-12" db="EMBL/GenBank/DDBJ databases">
        <title>High titer production of polyol ester of fatty acids by Rhodotorula paludigena BS15 towards product separation-free biomass refinery.</title>
        <authorList>
            <person name="Mano J."/>
            <person name="Ono H."/>
            <person name="Tanaka T."/>
            <person name="Naito K."/>
            <person name="Sushida H."/>
            <person name="Ike M."/>
            <person name="Tokuyasu K."/>
            <person name="Kitaoka M."/>
        </authorList>
    </citation>
    <scope>NUCLEOTIDE SEQUENCE [LARGE SCALE GENOMIC DNA]</scope>
    <source>
        <strain evidence="3 4">BS15</strain>
    </source>
</reference>
<accession>A0AAV5GSB3</accession>
<dbReference type="InterPro" id="IPR011249">
    <property type="entry name" value="Metalloenz_LuxS/M16"/>
</dbReference>
<sequence length="1026" mass="113165">MYREDATHTDSSSDDSPPHSPASSTSSLGDGHAIPSRLGKFRLLTEFQLEVAPFTKVVKWQSEKSGLKVVWADTPGPICHFWTTVVTEVFSSNGTPHTKEHLTWSPSKNYPYSGFLDVAANRMLAAGTNAWTAVDNTTYTVNSACEEGVLQLIPVFLDHILFPSMTPELFTTEIYHVDGKGEEGGVVFSEMQGREGSQGDVLDQTLRKIVYNKDNAYRSETGGTLEALRRLTLQDSRSMPPTTPAAPADTQNVTVLDYHKAMYVPQNMTIFVSGHGVRPERLLATLQATVEQSISAAGLAKGPHPRGWVRPFVDSRTADNPPAFVRDVVKRVEYADSDESVGTIEISWVGPRPHDWLTCAALSALWDYLCEGDSSPIARKFVNVPQPLCAGVGTSYAFRDPTLWTAYLSSVPSQHLDTLAHNFLDFLEQLRFKHMDLDRMRYKLHQQRLGVLATLEGAPADALFDAVLQDAIYGAEDGSTLRNTVDDLRLLDKLERFSERDWLTLFDEASAALAKQQTADTQSRVAANRARLGSSGLARAQTVLAAAKRANERPAPSRVIESLEIPDLRKVEWLAIDTARSNGVARGRQTFSGPLQRKINAEGVDVPYFIQFDHRPSAFVDVEMYIHGPPHELLPLYVSLLFGMPVVRADGSKLTYERMNRELDEFAQGFGASVLGEGICLSMTVVKERYEGAIAWLSDILHGTDFDDVDRLSAIINGSLQMLPEQKEDGATVAGGAVLDMALTKDSYVYLNSLITCARTLPAARAKLLTDPNGLIEDLKKIHPRMLDPRYMRMHVSGDVMSLKKPSSAWLSHYKRVEPFPSIELARLLRTREMLTSLGRKPARKAIVYTIPSSQSSYLQLATSCPDWTDQEEVALIVACECLSAANSFLWNAVRGPGLAYGCGVGIDVEGGLLTFSTPITATDVDQARSNIAYQKVSSLDSFGAVTNQSFRGTVILGRPLGYPKMQLKKMQGLTPADIFGAIKKWVLPVFDSSTSILGASTTEEQRGEFVKQVSRLGWQVEERRF</sequence>
<dbReference type="FunFam" id="3.30.830.10:FF:000015">
    <property type="entry name" value="Putative zinc metalloprotease"/>
    <property type="match status" value="1"/>
</dbReference>
<dbReference type="AlphaFoldDB" id="A0AAV5GSB3"/>